<dbReference type="RefSeq" id="WP_088355087.1">
    <property type="nucleotide sequence ID" value="NZ_CP061813.1"/>
</dbReference>
<dbReference type="OrthoDB" id="1202888at2"/>
<protein>
    <submittedName>
        <fullName evidence="1">Uncharacterized protein</fullName>
    </submittedName>
</protein>
<dbReference type="AlphaFoldDB" id="A0A7L8AGC7"/>
<gene>
    <name evidence="1" type="ORF">H9I45_00725</name>
</gene>
<accession>A0A7L8AGC7</accession>
<evidence type="ECO:0000313" key="2">
    <source>
        <dbReference type="Proteomes" id="UP000516764"/>
    </source>
</evidence>
<dbReference type="EMBL" id="CP061813">
    <property type="protein sequence ID" value="QOD60994.1"/>
    <property type="molecule type" value="Genomic_DNA"/>
</dbReference>
<sequence length="59" mass="6355">MKKQTELTQDTAQEITRKDAIKKIGNYGKYAALTALGTYLILNPQKAQAASPEAPGTGF</sequence>
<reference evidence="1 2" key="1">
    <citation type="journal article" date="2016" name="Int. J. Syst. Evol. Microbiol.">
        <title>Polaribacter haliotis sp. nov., isolated from the gut of abalone Haliotis discus hannai.</title>
        <authorList>
            <person name="Kim Y.O."/>
            <person name="Park I.S."/>
            <person name="Park S."/>
            <person name="Nam B.H."/>
            <person name="Park J.M."/>
            <person name="Kim D.G."/>
            <person name="Yoon J.H."/>
        </authorList>
    </citation>
    <scope>NUCLEOTIDE SEQUENCE [LARGE SCALE GENOMIC DNA]</scope>
    <source>
        <strain evidence="1 2">KCTC 52418</strain>
    </source>
</reference>
<evidence type="ECO:0000313" key="1">
    <source>
        <dbReference type="EMBL" id="QOD60994.1"/>
    </source>
</evidence>
<organism evidence="1 2">
    <name type="scientific">Polaribacter haliotis</name>
    <dbReference type="NCBI Taxonomy" id="1888915"/>
    <lineage>
        <taxon>Bacteria</taxon>
        <taxon>Pseudomonadati</taxon>
        <taxon>Bacteroidota</taxon>
        <taxon>Flavobacteriia</taxon>
        <taxon>Flavobacteriales</taxon>
        <taxon>Flavobacteriaceae</taxon>
    </lineage>
</organism>
<dbReference type="Proteomes" id="UP000516764">
    <property type="component" value="Chromosome"/>
</dbReference>
<keyword evidence="2" id="KW-1185">Reference proteome</keyword>
<dbReference type="KEGG" id="phal:H9I45_00725"/>
<name>A0A7L8AGC7_9FLAO</name>
<proteinExistence type="predicted"/>